<protein>
    <submittedName>
        <fullName evidence="9">ABC transporter permease</fullName>
    </submittedName>
</protein>
<evidence type="ECO:0000256" key="6">
    <source>
        <dbReference type="ARBA" id="ARBA00023136"/>
    </source>
</evidence>
<evidence type="ECO:0000259" key="8">
    <source>
        <dbReference type="PROSITE" id="PS50928"/>
    </source>
</evidence>
<dbReference type="InterPro" id="IPR045621">
    <property type="entry name" value="BPD_transp_1_N"/>
</dbReference>
<evidence type="ECO:0000313" key="10">
    <source>
        <dbReference type="Proteomes" id="UP000190037"/>
    </source>
</evidence>
<dbReference type="AlphaFoldDB" id="A0A1T3P4C1"/>
<dbReference type="InterPro" id="IPR035906">
    <property type="entry name" value="MetI-like_sf"/>
</dbReference>
<feature type="transmembrane region" description="Helical" evidence="7">
    <location>
        <begin position="287"/>
        <end position="308"/>
    </location>
</feature>
<dbReference type="CDD" id="cd06261">
    <property type="entry name" value="TM_PBP2"/>
    <property type="match status" value="1"/>
</dbReference>
<evidence type="ECO:0000256" key="7">
    <source>
        <dbReference type="RuleBase" id="RU363032"/>
    </source>
</evidence>
<dbReference type="InterPro" id="IPR000515">
    <property type="entry name" value="MetI-like"/>
</dbReference>
<comment type="subcellular location">
    <subcellularLocation>
        <location evidence="1 7">Cell membrane</location>
        <topology evidence="1 7">Multi-pass membrane protein</topology>
    </subcellularLocation>
</comment>
<reference evidence="9 10" key="1">
    <citation type="submission" date="2017-03" db="EMBL/GenBank/DDBJ databases">
        <title>Draft genome sequence of Streptomyces scabrisporus NF3, endophyte isolated from Amphipterygium adstringens.</title>
        <authorList>
            <person name="Vazquez M."/>
            <person name="Ceapa C.D."/>
            <person name="Rodriguez Luna D."/>
            <person name="Sanchez Esquivel S."/>
        </authorList>
    </citation>
    <scope>NUCLEOTIDE SEQUENCE [LARGE SCALE GENOMIC DNA]</scope>
    <source>
        <strain evidence="9 10">NF3</strain>
    </source>
</reference>
<comment type="similarity">
    <text evidence="7">Belongs to the binding-protein-dependent transport system permease family.</text>
</comment>
<dbReference type="PROSITE" id="PS50928">
    <property type="entry name" value="ABC_TM1"/>
    <property type="match status" value="1"/>
</dbReference>
<feature type="transmembrane region" description="Helical" evidence="7">
    <location>
        <begin position="182"/>
        <end position="201"/>
    </location>
</feature>
<dbReference type="STRING" id="159449.B4N89_26130"/>
<feature type="transmembrane region" description="Helical" evidence="7">
    <location>
        <begin position="240"/>
        <end position="258"/>
    </location>
</feature>
<dbReference type="GO" id="GO:0005886">
    <property type="term" value="C:plasma membrane"/>
    <property type="evidence" value="ECO:0007669"/>
    <property type="project" value="UniProtKB-SubCell"/>
</dbReference>
<dbReference type="PANTHER" id="PTHR43163:SF6">
    <property type="entry name" value="DIPEPTIDE TRANSPORT SYSTEM PERMEASE PROTEIN DPPB-RELATED"/>
    <property type="match status" value="1"/>
</dbReference>
<dbReference type="Proteomes" id="UP000190037">
    <property type="component" value="Unassembled WGS sequence"/>
</dbReference>
<dbReference type="PANTHER" id="PTHR43163">
    <property type="entry name" value="DIPEPTIDE TRANSPORT SYSTEM PERMEASE PROTEIN DPPB-RELATED"/>
    <property type="match status" value="1"/>
</dbReference>
<dbReference type="Pfam" id="PF19300">
    <property type="entry name" value="BPD_transp_1_N"/>
    <property type="match status" value="1"/>
</dbReference>
<proteinExistence type="inferred from homology"/>
<evidence type="ECO:0000256" key="2">
    <source>
        <dbReference type="ARBA" id="ARBA00022448"/>
    </source>
</evidence>
<keyword evidence="3" id="KW-1003">Cell membrane</keyword>
<dbReference type="EMBL" id="MWQN01000001">
    <property type="protein sequence ID" value="OPC83948.1"/>
    <property type="molecule type" value="Genomic_DNA"/>
</dbReference>
<keyword evidence="6 7" id="KW-0472">Membrane</keyword>
<keyword evidence="4 7" id="KW-0812">Transmembrane</keyword>
<dbReference type="SUPFAM" id="SSF161098">
    <property type="entry name" value="MetI-like"/>
    <property type="match status" value="1"/>
</dbReference>
<evidence type="ECO:0000256" key="3">
    <source>
        <dbReference type="ARBA" id="ARBA00022475"/>
    </source>
</evidence>
<keyword evidence="2 7" id="KW-0813">Transport</keyword>
<gene>
    <name evidence="9" type="ORF">B4N89_26130</name>
</gene>
<organism evidence="9 10">
    <name type="scientific">Embleya scabrispora</name>
    <dbReference type="NCBI Taxonomy" id="159449"/>
    <lineage>
        <taxon>Bacteria</taxon>
        <taxon>Bacillati</taxon>
        <taxon>Actinomycetota</taxon>
        <taxon>Actinomycetes</taxon>
        <taxon>Kitasatosporales</taxon>
        <taxon>Streptomycetaceae</taxon>
        <taxon>Embleya</taxon>
    </lineage>
</organism>
<dbReference type="RefSeq" id="WP_078978243.1">
    <property type="nucleotide sequence ID" value="NZ_MWQN01000001.1"/>
</dbReference>
<evidence type="ECO:0000256" key="1">
    <source>
        <dbReference type="ARBA" id="ARBA00004651"/>
    </source>
</evidence>
<evidence type="ECO:0000256" key="4">
    <source>
        <dbReference type="ARBA" id="ARBA00022692"/>
    </source>
</evidence>
<accession>A0A1T3P4C1</accession>
<comment type="caution">
    <text evidence="9">The sequence shown here is derived from an EMBL/GenBank/DDBJ whole genome shotgun (WGS) entry which is preliminary data.</text>
</comment>
<sequence>MTVFVVRRLGLLALSLLGASILTFALLRLLPGDAAASVGGITADKAQLRSIRHDLGLDRPLIVQYWTWLTEVPTGDLGHSQLNGSSVTGELGEKLRVTGPLVLGALALALAFAVPLGMLAAVRRERRDGTAISVASQLGIALPTLWVGLLLILLFAVQTPLLPAQGFPVDGWADPGEASRSLVLPTLTLALSEGAVLLRFVRSATLDVLHRDYLRTARAAGRTRTGALLRHGLRNAAGPVLSMLGVQVAALLVGAIVVEKVFTLPGVGSMLVADVGNRDLVKVQGEVMLLVAIVLFVGFLVDIAQRLIDPRLADVRVREVSG</sequence>
<dbReference type="Gene3D" id="1.10.3720.10">
    <property type="entry name" value="MetI-like"/>
    <property type="match status" value="1"/>
</dbReference>
<dbReference type="eggNOG" id="COG0601">
    <property type="taxonomic scope" value="Bacteria"/>
</dbReference>
<feature type="transmembrane region" description="Helical" evidence="7">
    <location>
        <begin position="134"/>
        <end position="157"/>
    </location>
</feature>
<feature type="domain" description="ABC transmembrane type-1" evidence="8">
    <location>
        <begin position="95"/>
        <end position="301"/>
    </location>
</feature>
<dbReference type="Pfam" id="PF00528">
    <property type="entry name" value="BPD_transp_1"/>
    <property type="match status" value="1"/>
</dbReference>
<dbReference type="OrthoDB" id="3543764at2"/>
<dbReference type="GO" id="GO:0071916">
    <property type="term" value="F:dipeptide transmembrane transporter activity"/>
    <property type="evidence" value="ECO:0007669"/>
    <property type="project" value="TreeGrafter"/>
</dbReference>
<evidence type="ECO:0000256" key="5">
    <source>
        <dbReference type="ARBA" id="ARBA00022989"/>
    </source>
</evidence>
<keyword evidence="5 7" id="KW-1133">Transmembrane helix</keyword>
<feature type="transmembrane region" description="Helical" evidence="7">
    <location>
        <begin position="101"/>
        <end position="122"/>
    </location>
</feature>
<name>A0A1T3P4C1_9ACTN</name>
<evidence type="ECO:0000313" key="9">
    <source>
        <dbReference type="EMBL" id="OPC83948.1"/>
    </source>
</evidence>
<keyword evidence="10" id="KW-1185">Reference proteome</keyword>